<feature type="compositionally biased region" description="Basic and acidic residues" evidence="1">
    <location>
        <begin position="96"/>
        <end position="108"/>
    </location>
</feature>
<dbReference type="AlphaFoldDB" id="A0A3P6R156"/>
<evidence type="ECO:0000256" key="1">
    <source>
        <dbReference type="SAM" id="MobiDB-lite"/>
    </source>
</evidence>
<reference evidence="2 3" key="1">
    <citation type="submission" date="2018-11" db="EMBL/GenBank/DDBJ databases">
        <authorList>
            <consortium name="Pathogen Informatics"/>
        </authorList>
    </citation>
    <scope>NUCLEOTIDE SEQUENCE [LARGE SCALE GENOMIC DNA]</scope>
</reference>
<evidence type="ECO:0000313" key="2">
    <source>
        <dbReference type="EMBL" id="VDK48913.1"/>
    </source>
</evidence>
<protein>
    <submittedName>
        <fullName evidence="2">Uncharacterized protein</fullName>
    </submittedName>
</protein>
<feature type="region of interest" description="Disordered" evidence="1">
    <location>
        <begin position="1"/>
        <end position="61"/>
    </location>
</feature>
<name>A0A3P6R156_9BILA</name>
<feature type="compositionally biased region" description="Basic and acidic residues" evidence="1">
    <location>
        <begin position="1"/>
        <end position="11"/>
    </location>
</feature>
<feature type="compositionally biased region" description="Polar residues" evidence="1">
    <location>
        <begin position="43"/>
        <end position="61"/>
    </location>
</feature>
<gene>
    <name evidence="2" type="ORF">GPUH_LOCUS5080</name>
</gene>
<organism evidence="2 3">
    <name type="scientific">Gongylonema pulchrum</name>
    <dbReference type="NCBI Taxonomy" id="637853"/>
    <lineage>
        <taxon>Eukaryota</taxon>
        <taxon>Metazoa</taxon>
        <taxon>Ecdysozoa</taxon>
        <taxon>Nematoda</taxon>
        <taxon>Chromadorea</taxon>
        <taxon>Rhabditida</taxon>
        <taxon>Spirurina</taxon>
        <taxon>Spiruromorpha</taxon>
        <taxon>Spiruroidea</taxon>
        <taxon>Gongylonematidae</taxon>
        <taxon>Gongylonema</taxon>
    </lineage>
</organism>
<accession>A0A3P6R156</accession>
<sequence>MMSQQDRKDEEQQQQQQSSYTMYPSNPVNSSTVTVTCSASTAGNPYSTVEHSTSEQQHNETLANLERLTNIERTIEAVSKAEQFSDTSSYQPSTHRNGDTSANRDIKPDGNSPPILGVKRRSNAAWSMAHGAEKRTGRAVDVGDEFTLLGQLVEKRVRSISKRNPRLGLTVQKKIDDCIFEASMELLEIDVSFASLYSYLFDKRNRCLNCSGYRLEALLDEKKKHPSYSLYMRGRST</sequence>
<feature type="region of interest" description="Disordered" evidence="1">
    <location>
        <begin position="80"/>
        <end position="117"/>
    </location>
</feature>
<evidence type="ECO:0000313" key="3">
    <source>
        <dbReference type="Proteomes" id="UP000271098"/>
    </source>
</evidence>
<dbReference type="EMBL" id="UYRT01010296">
    <property type="protein sequence ID" value="VDK48913.1"/>
    <property type="molecule type" value="Genomic_DNA"/>
</dbReference>
<proteinExistence type="predicted"/>
<dbReference type="OrthoDB" id="5806832at2759"/>
<feature type="compositionally biased region" description="Polar residues" evidence="1">
    <location>
        <begin position="82"/>
        <end position="95"/>
    </location>
</feature>
<keyword evidence="3" id="KW-1185">Reference proteome</keyword>
<feature type="compositionally biased region" description="Low complexity" evidence="1">
    <location>
        <begin position="24"/>
        <end position="42"/>
    </location>
</feature>
<dbReference type="Proteomes" id="UP000271098">
    <property type="component" value="Unassembled WGS sequence"/>
</dbReference>